<reference evidence="3" key="1">
    <citation type="journal article" date="2014" name="Int. J. Syst. Evol. Microbiol.">
        <title>Complete genome sequence of Corynebacterium casei LMG S-19264T (=DSM 44701T), isolated from a smear-ripened cheese.</title>
        <authorList>
            <consortium name="US DOE Joint Genome Institute (JGI-PGF)"/>
            <person name="Walter F."/>
            <person name="Albersmeier A."/>
            <person name="Kalinowski J."/>
            <person name="Ruckert C."/>
        </authorList>
    </citation>
    <scope>NUCLEOTIDE SEQUENCE</scope>
    <source>
        <strain evidence="3">CGMCC 1.10998</strain>
    </source>
</reference>
<dbReference type="EMBL" id="BMED01000001">
    <property type="protein sequence ID" value="GGC66708.1"/>
    <property type="molecule type" value="Genomic_DNA"/>
</dbReference>
<comment type="caution">
    <text evidence="3">The sequence shown here is derived from an EMBL/GenBank/DDBJ whole genome shotgun (WGS) entry which is preliminary data.</text>
</comment>
<dbReference type="InterPro" id="IPR052897">
    <property type="entry name" value="Sec-Metab_Biosynth_Hydrolase"/>
</dbReference>
<reference evidence="3" key="2">
    <citation type="submission" date="2020-09" db="EMBL/GenBank/DDBJ databases">
        <authorList>
            <person name="Sun Q."/>
            <person name="Zhou Y."/>
        </authorList>
    </citation>
    <scope>NUCLEOTIDE SEQUENCE</scope>
    <source>
        <strain evidence="3">CGMCC 1.10998</strain>
    </source>
</reference>
<feature type="chain" id="PRO_5037551533" evidence="1">
    <location>
        <begin position="27"/>
        <end position="254"/>
    </location>
</feature>
<dbReference type="RefSeq" id="WP_188565038.1">
    <property type="nucleotide sequence ID" value="NZ_BMED01000001.1"/>
</dbReference>
<proteinExistence type="predicted"/>
<dbReference type="GO" id="GO:0016787">
    <property type="term" value="F:hydrolase activity"/>
    <property type="evidence" value="ECO:0007669"/>
    <property type="project" value="UniProtKB-KW"/>
</dbReference>
<evidence type="ECO:0000259" key="2">
    <source>
        <dbReference type="Pfam" id="PF12697"/>
    </source>
</evidence>
<accession>A0A916XE18</accession>
<keyword evidence="1" id="KW-0732">Signal</keyword>
<dbReference type="PANTHER" id="PTHR37017:SF11">
    <property type="entry name" value="ESTERASE_LIPASE_THIOESTERASE DOMAIN-CONTAINING PROTEIN"/>
    <property type="match status" value="1"/>
</dbReference>
<dbReference type="Pfam" id="PF12697">
    <property type="entry name" value="Abhydrolase_6"/>
    <property type="match status" value="1"/>
</dbReference>
<keyword evidence="4" id="KW-1185">Reference proteome</keyword>
<dbReference type="InterPro" id="IPR029058">
    <property type="entry name" value="AB_hydrolase_fold"/>
</dbReference>
<gene>
    <name evidence="3" type="ORF">GCM10011396_12190</name>
</gene>
<feature type="domain" description="AB hydrolase-1" evidence="2">
    <location>
        <begin position="34"/>
        <end position="245"/>
    </location>
</feature>
<organism evidence="3 4">
    <name type="scientific">Undibacterium terreum</name>
    <dbReference type="NCBI Taxonomy" id="1224302"/>
    <lineage>
        <taxon>Bacteria</taxon>
        <taxon>Pseudomonadati</taxon>
        <taxon>Pseudomonadota</taxon>
        <taxon>Betaproteobacteria</taxon>
        <taxon>Burkholderiales</taxon>
        <taxon>Oxalobacteraceae</taxon>
        <taxon>Undibacterium</taxon>
    </lineage>
</organism>
<keyword evidence="3" id="KW-0378">Hydrolase</keyword>
<dbReference type="SUPFAM" id="SSF53474">
    <property type="entry name" value="alpha/beta-Hydrolases"/>
    <property type="match status" value="1"/>
</dbReference>
<evidence type="ECO:0000313" key="3">
    <source>
        <dbReference type="EMBL" id="GGC66708.1"/>
    </source>
</evidence>
<dbReference type="InterPro" id="IPR000073">
    <property type="entry name" value="AB_hydrolase_1"/>
</dbReference>
<protein>
    <submittedName>
        <fullName evidence="3">Alpha/beta hydrolase</fullName>
    </submittedName>
</protein>
<dbReference type="AlphaFoldDB" id="A0A916XE18"/>
<feature type="signal peptide" evidence="1">
    <location>
        <begin position="1"/>
        <end position="26"/>
    </location>
</feature>
<evidence type="ECO:0000313" key="4">
    <source>
        <dbReference type="Proteomes" id="UP000637423"/>
    </source>
</evidence>
<sequence>MKHIATLLLTVAAVAAAVATSGTALAAPGAVKNIVLVHGSFADGSGWRPLAEILEKDGYHVAVVQHPETSLNDDVTAVKRVLAQQDGPVLLVGHSYGGVVVTQAGTDPKVVGLVYVAAMLPDEGEAAGELLQKIPAASKAVTPTADGYLYLDPAQFHADFAADLPKAETHFMALSQVLTNSSAFGQKIVNPAWKTKPSWGIVATEDRAINPELERFMYKRAGSQVSEIKASHAVYISRPKEVAAVIEKAAASIK</sequence>
<name>A0A916XE18_9BURK</name>
<evidence type="ECO:0000256" key="1">
    <source>
        <dbReference type="SAM" id="SignalP"/>
    </source>
</evidence>
<dbReference type="PANTHER" id="PTHR37017">
    <property type="entry name" value="AB HYDROLASE-1 DOMAIN-CONTAINING PROTEIN-RELATED"/>
    <property type="match status" value="1"/>
</dbReference>
<dbReference type="Proteomes" id="UP000637423">
    <property type="component" value="Unassembled WGS sequence"/>
</dbReference>
<dbReference type="Gene3D" id="3.40.50.1820">
    <property type="entry name" value="alpha/beta hydrolase"/>
    <property type="match status" value="1"/>
</dbReference>